<accession>A0A2R8C3K2</accession>
<keyword evidence="1" id="KW-0175">Coiled coil</keyword>
<evidence type="ECO:0000313" key="3">
    <source>
        <dbReference type="EMBL" id="SPJ26913.1"/>
    </source>
</evidence>
<dbReference type="RefSeq" id="WP_181893209.1">
    <property type="nucleotide sequence ID" value="NZ_ONZG01000001.1"/>
</dbReference>
<feature type="region of interest" description="Disordered" evidence="2">
    <location>
        <begin position="103"/>
        <end position="124"/>
    </location>
</feature>
<proteinExistence type="predicted"/>
<dbReference type="EMBL" id="ONZG01000001">
    <property type="protein sequence ID" value="SPJ26913.1"/>
    <property type="molecule type" value="Genomic_DNA"/>
</dbReference>
<dbReference type="Proteomes" id="UP000244898">
    <property type="component" value="Unassembled WGS sequence"/>
</dbReference>
<dbReference type="AlphaFoldDB" id="A0A2R8C3K2"/>
<gene>
    <name evidence="3" type="ORF">TRM7615_00382</name>
</gene>
<sequence length="138" mass="16175">MMKRETLEQTVQVTEALYLREHEAIKEVLQQEAEIRAQLARLDAQVAQAAAQPQQTHSVRMVGADILWRGWESKTRRQLHMHLAQAHARKLSAMEKLRTAFGRKDAMEKLQKRERTKRLQRQQARRQDDLLDGILTKL</sequence>
<evidence type="ECO:0000256" key="2">
    <source>
        <dbReference type="SAM" id="MobiDB-lite"/>
    </source>
</evidence>
<keyword evidence="4" id="KW-1185">Reference proteome</keyword>
<name>A0A2R8C3K2_9RHOB</name>
<feature type="coiled-coil region" evidence="1">
    <location>
        <begin position="25"/>
        <end position="52"/>
    </location>
</feature>
<reference evidence="4" key="1">
    <citation type="submission" date="2018-03" db="EMBL/GenBank/DDBJ databases">
        <authorList>
            <person name="Rodrigo-Torres L."/>
            <person name="Arahal R. D."/>
            <person name="Lucena T."/>
        </authorList>
    </citation>
    <scope>NUCLEOTIDE SEQUENCE [LARGE SCALE GENOMIC DNA]</scope>
    <source>
        <strain evidence="4">CECT 7615</strain>
    </source>
</reference>
<feature type="compositionally biased region" description="Basic residues" evidence="2">
    <location>
        <begin position="114"/>
        <end position="124"/>
    </location>
</feature>
<evidence type="ECO:0000313" key="4">
    <source>
        <dbReference type="Proteomes" id="UP000244898"/>
    </source>
</evidence>
<evidence type="ECO:0000256" key="1">
    <source>
        <dbReference type="SAM" id="Coils"/>
    </source>
</evidence>
<protein>
    <recommendedName>
        <fullName evidence="5">Flagellar FliJ protein</fullName>
    </recommendedName>
</protein>
<organism evidence="3 4">
    <name type="scientific">Falsiruegeria mediterranea M17</name>
    <dbReference type="NCBI Taxonomy" id="1200281"/>
    <lineage>
        <taxon>Bacteria</taxon>
        <taxon>Pseudomonadati</taxon>
        <taxon>Pseudomonadota</taxon>
        <taxon>Alphaproteobacteria</taxon>
        <taxon>Rhodobacterales</taxon>
        <taxon>Roseobacteraceae</taxon>
        <taxon>Falsiruegeria</taxon>
    </lineage>
</organism>
<evidence type="ECO:0008006" key="5">
    <source>
        <dbReference type="Google" id="ProtNLM"/>
    </source>
</evidence>
<feature type="compositionally biased region" description="Basic and acidic residues" evidence="2">
    <location>
        <begin position="103"/>
        <end position="113"/>
    </location>
</feature>